<dbReference type="Gene3D" id="3.40.50.970">
    <property type="match status" value="2"/>
</dbReference>
<comment type="cofactor">
    <cofactor evidence="12">
        <name>Mg(2+)</name>
        <dbReference type="ChEBI" id="CHEBI:18420"/>
    </cofactor>
    <text evidence="12">Binds 1 Mg(2+) per subunit.</text>
</comment>
<dbReference type="Pfam" id="PF02775">
    <property type="entry name" value="TPP_enzyme_C"/>
    <property type="match status" value="1"/>
</dbReference>
<evidence type="ECO:0000259" key="17">
    <source>
        <dbReference type="Pfam" id="PF02776"/>
    </source>
</evidence>
<dbReference type="FunFam" id="3.40.50.970:FF:000019">
    <property type="entry name" value="Pyruvate decarboxylase isozyme"/>
    <property type="match status" value="1"/>
</dbReference>
<evidence type="ECO:0000256" key="11">
    <source>
        <dbReference type="PIRSR" id="PIRSR036565-1"/>
    </source>
</evidence>
<comment type="cofactor">
    <cofactor evidence="2">
        <name>thiamine diphosphate</name>
        <dbReference type="ChEBI" id="CHEBI:58937"/>
    </cofactor>
</comment>
<organism evidence="18 19">
    <name type="scientific">Ascosphaera apis ARSEF 7405</name>
    <dbReference type="NCBI Taxonomy" id="392613"/>
    <lineage>
        <taxon>Eukaryota</taxon>
        <taxon>Fungi</taxon>
        <taxon>Dikarya</taxon>
        <taxon>Ascomycota</taxon>
        <taxon>Pezizomycotina</taxon>
        <taxon>Eurotiomycetes</taxon>
        <taxon>Eurotiomycetidae</taxon>
        <taxon>Onygenales</taxon>
        <taxon>Ascosphaeraceae</taxon>
        <taxon>Ascosphaera</taxon>
    </lineage>
</organism>
<dbReference type="Gene3D" id="3.40.50.1220">
    <property type="entry name" value="TPP-binding domain"/>
    <property type="match status" value="1"/>
</dbReference>
<keyword evidence="6 12" id="KW-0479">Metal-binding</keyword>
<feature type="binding site" evidence="11">
    <location>
        <position position="483"/>
    </location>
    <ligand>
        <name>pyruvate</name>
        <dbReference type="ChEBI" id="CHEBI:15361"/>
        <label>1</label>
        <note>substrate; ligand shared between two neighboring subunits</note>
    </ligand>
</feature>
<evidence type="ECO:0000256" key="8">
    <source>
        <dbReference type="ARBA" id="ARBA00022842"/>
    </source>
</evidence>
<dbReference type="InterPro" id="IPR047213">
    <property type="entry name" value="TPP_PYR_PDC_IPDC-like"/>
</dbReference>
<sequence>MTLELPLGEYIFRRLKGIGIGHVFGVPGDFNLNLIDHIDSVDGLEWVGTCNELNAAYAADGYARARELPGVLLTTYGVGEMSAINGVSGAYAEVLPVIHIVGTTSRAAQQAKLMLHHTLGEGIDHGVYSESSKHFRAGAAFLMDDKTFTAEVDRVIEVAYKTRLPVYIFVPIDVPDILVDGSRLNVPLDLTISNPGKEAVEDEIVASIMALLQKAQNPSFLVDLLVRRFGLTEQVREMVRLTGFPGFVTPLGKSLIDETDENYGGLYLGPVTPAPETAEAIEGSDVVVYIGKFPTDCNTGGFRQNLAEDGTLIVLHSKYVTIGSTTYEDISFVPIVQKLLVQIHQNSASLKQKSWKVTRELPSIPFPHGHIKQSGFWPSLPQFLKPNDCIVAEVGTSQFAFLNVPLPANSDFHSQIFYGCIGYTVGGVLGILAARREMNTPGRVILFIGDGSLQMTVQEISTIIHNGFKPMIIVLNNAGYTIERVIHGPARKYNSIAPWDFQKLLPLFGAVPGKSASYQVGSYDQLRNVLGDPRVSACDRIQLVECIMDKYDAPEILTMMLDASNAFSSMMLEESDEANGRRRVRLDGTLTESGLSTSDHGEPRSTL</sequence>
<keyword evidence="19" id="KW-1185">Reference proteome</keyword>
<dbReference type="PANTHER" id="PTHR43452:SF3">
    <property type="entry name" value="TRANSAMINATED AMINO ACID DECARBOXYLASE"/>
    <property type="match status" value="1"/>
</dbReference>
<dbReference type="GO" id="GO:0000949">
    <property type="term" value="P:aromatic amino acid family catabolic process to alcohol via Ehrlich pathway"/>
    <property type="evidence" value="ECO:0007669"/>
    <property type="project" value="TreeGrafter"/>
</dbReference>
<dbReference type="EMBL" id="AZGZ01000007">
    <property type="protein sequence ID" value="KZZ94070.1"/>
    <property type="molecule type" value="Genomic_DNA"/>
</dbReference>
<feature type="domain" description="Thiamine pyrophosphate enzyme TPP-binding" evidence="16">
    <location>
        <begin position="394"/>
        <end position="530"/>
    </location>
</feature>
<evidence type="ECO:0000313" key="19">
    <source>
        <dbReference type="Proteomes" id="UP000242877"/>
    </source>
</evidence>
<comment type="similarity">
    <text evidence="3 13">Belongs to the TPP enzyme family.</text>
</comment>
<evidence type="ECO:0000256" key="10">
    <source>
        <dbReference type="ARBA" id="ARBA00023239"/>
    </source>
</evidence>
<dbReference type="SUPFAM" id="SSF52518">
    <property type="entry name" value="Thiamin diphosphate-binding fold (THDP-binding)"/>
    <property type="match status" value="2"/>
</dbReference>
<evidence type="ECO:0000313" key="18">
    <source>
        <dbReference type="EMBL" id="KZZ94070.1"/>
    </source>
</evidence>
<evidence type="ECO:0000259" key="15">
    <source>
        <dbReference type="Pfam" id="PF00205"/>
    </source>
</evidence>
<evidence type="ECO:0000256" key="14">
    <source>
        <dbReference type="SAM" id="MobiDB-lite"/>
    </source>
</evidence>
<reference evidence="18 19" key="1">
    <citation type="journal article" date="2016" name="Genome Biol. Evol.">
        <title>Divergent and convergent evolution of fungal pathogenicity.</title>
        <authorList>
            <person name="Shang Y."/>
            <person name="Xiao G."/>
            <person name="Zheng P."/>
            <person name="Cen K."/>
            <person name="Zhan S."/>
            <person name="Wang C."/>
        </authorList>
    </citation>
    <scope>NUCLEOTIDE SEQUENCE [LARGE SCALE GENOMIC DNA]</scope>
    <source>
        <strain evidence="18 19">ARSEF 7405</strain>
    </source>
</reference>
<dbReference type="VEuPathDB" id="FungiDB:AAP_02163"/>
<dbReference type="GO" id="GO:0000287">
    <property type="term" value="F:magnesium ion binding"/>
    <property type="evidence" value="ECO:0007669"/>
    <property type="project" value="InterPro"/>
</dbReference>
<feature type="binding site" evidence="12">
    <location>
        <position position="450"/>
    </location>
    <ligand>
        <name>Mg(2+)</name>
        <dbReference type="ChEBI" id="CHEBI:18420"/>
    </ligand>
</feature>
<feature type="binding site" evidence="11">
    <location>
        <position position="29"/>
    </location>
    <ligand>
        <name>pyruvate</name>
        <dbReference type="ChEBI" id="CHEBI:15361"/>
        <label>1</label>
        <note>substrate; ligand shared between two neighboring subunits</note>
    </ligand>
</feature>
<evidence type="ECO:0000256" key="2">
    <source>
        <dbReference type="ARBA" id="ARBA00001964"/>
    </source>
</evidence>
<feature type="region of interest" description="Disordered" evidence="14">
    <location>
        <begin position="578"/>
        <end position="607"/>
    </location>
</feature>
<evidence type="ECO:0000256" key="6">
    <source>
        <dbReference type="ARBA" id="ARBA00022723"/>
    </source>
</evidence>
<dbReference type="CDD" id="cd07038">
    <property type="entry name" value="TPP_PYR_PDC_IPDC_like"/>
    <property type="match status" value="1"/>
</dbReference>
<comment type="caution">
    <text evidence="18">The sequence shown here is derived from an EMBL/GenBank/DDBJ whole genome shotgun (WGS) entry which is preliminary data.</text>
</comment>
<dbReference type="InterPro" id="IPR047214">
    <property type="entry name" value="TPP_PDC_IPDC"/>
</dbReference>
<dbReference type="InterPro" id="IPR012110">
    <property type="entry name" value="PDC/IPDC-like"/>
</dbReference>
<evidence type="ECO:0000256" key="9">
    <source>
        <dbReference type="ARBA" id="ARBA00023052"/>
    </source>
</evidence>
<evidence type="ECO:0000256" key="13">
    <source>
        <dbReference type="RuleBase" id="RU362132"/>
    </source>
</evidence>
<dbReference type="PANTHER" id="PTHR43452">
    <property type="entry name" value="PYRUVATE DECARBOXYLASE"/>
    <property type="match status" value="1"/>
</dbReference>
<dbReference type="CDD" id="cd02005">
    <property type="entry name" value="TPP_PDC_IPDC"/>
    <property type="match status" value="1"/>
</dbReference>
<evidence type="ECO:0000256" key="3">
    <source>
        <dbReference type="ARBA" id="ARBA00007812"/>
    </source>
</evidence>
<dbReference type="Pfam" id="PF02776">
    <property type="entry name" value="TPP_enzyme_N"/>
    <property type="match status" value="1"/>
</dbReference>
<proteinExistence type="inferred from homology"/>
<dbReference type="InterPro" id="IPR029035">
    <property type="entry name" value="DHS-like_NAD/FAD-binding_dom"/>
</dbReference>
<keyword evidence="8 12" id="KW-0460">Magnesium</keyword>
<feature type="binding site" evidence="12">
    <location>
        <position position="479"/>
    </location>
    <ligand>
        <name>Mg(2+)</name>
        <dbReference type="ChEBI" id="CHEBI:18420"/>
    </ligand>
</feature>
<dbReference type="EC" id="4.1.1.1" evidence="4"/>
<dbReference type="InterPro" id="IPR012001">
    <property type="entry name" value="Thiamin_PyroP_enz_TPP-bd_dom"/>
</dbReference>
<keyword evidence="7" id="KW-0210">Decarboxylase</keyword>
<feature type="domain" description="Thiamine pyrophosphate enzyme central" evidence="15">
    <location>
        <begin position="206"/>
        <end position="342"/>
    </location>
</feature>
<evidence type="ECO:0000256" key="1">
    <source>
        <dbReference type="ARBA" id="ARBA00001041"/>
    </source>
</evidence>
<evidence type="ECO:0000256" key="7">
    <source>
        <dbReference type="ARBA" id="ARBA00022793"/>
    </source>
</evidence>
<gene>
    <name evidence="18" type="ORF">AAP_02163</name>
</gene>
<dbReference type="PIRSF" id="PIRSF036565">
    <property type="entry name" value="Pyruvt_ip_decrb"/>
    <property type="match status" value="1"/>
</dbReference>
<dbReference type="Proteomes" id="UP000242877">
    <property type="component" value="Unassembled WGS sequence"/>
</dbReference>
<feature type="binding site" evidence="11">
    <location>
        <position position="117"/>
    </location>
    <ligand>
        <name>pyruvate</name>
        <dbReference type="ChEBI" id="CHEBI:15361"/>
        <label>1</label>
        <note>substrate; ligand shared between two neighboring subunits</note>
    </ligand>
</feature>
<keyword evidence="10" id="KW-0456">Lyase</keyword>
<dbReference type="InterPro" id="IPR029061">
    <property type="entry name" value="THDP-binding"/>
</dbReference>
<dbReference type="OrthoDB" id="308383at2759"/>
<dbReference type="GO" id="GO:0005829">
    <property type="term" value="C:cytosol"/>
    <property type="evidence" value="ECO:0007669"/>
    <property type="project" value="TreeGrafter"/>
</dbReference>
<dbReference type="SUPFAM" id="SSF52467">
    <property type="entry name" value="DHS-like NAD/FAD-binding domain"/>
    <property type="match status" value="1"/>
</dbReference>
<feature type="binding site" evidence="11">
    <location>
        <position position="160"/>
    </location>
    <ligand>
        <name>pyruvate</name>
        <dbReference type="ChEBI" id="CHEBI:15361"/>
        <label>2</label>
        <note>allosteric activator</note>
    </ligand>
</feature>
<evidence type="ECO:0000256" key="5">
    <source>
        <dbReference type="ARBA" id="ARBA00014422"/>
    </source>
</evidence>
<accession>A0A166P2V4</accession>
<dbReference type="GO" id="GO:0030976">
    <property type="term" value="F:thiamine pyrophosphate binding"/>
    <property type="evidence" value="ECO:0007669"/>
    <property type="project" value="InterPro"/>
</dbReference>
<comment type="catalytic activity">
    <reaction evidence="1">
        <text>a 2-oxocarboxylate + H(+) = an aldehyde + CO2</text>
        <dbReference type="Rhea" id="RHEA:11628"/>
        <dbReference type="ChEBI" id="CHEBI:15378"/>
        <dbReference type="ChEBI" id="CHEBI:16526"/>
        <dbReference type="ChEBI" id="CHEBI:17478"/>
        <dbReference type="ChEBI" id="CHEBI:35179"/>
        <dbReference type="EC" id="4.1.1.1"/>
    </reaction>
</comment>
<keyword evidence="18" id="KW-0670">Pyruvate</keyword>
<dbReference type="FunFam" id="3.40.50.970:FF:000024">
    <property type="entry name" value="Pyruvate decarboxylase isozyme"/>
    <property type="match status" value="1"/>
</dbReference>
<feature type="domain" description="Thiamine pyrophosphate enzyme N-terminal TPP-binding" evidence="17">
    <location>
        <begin position="7"/>
        <end position="120"/>
    </location>
</feature>
<dbReference type="GO" id="GO:0005634">
    <property type="term" value="C:nucleus"/>
    <property type="evidence" value="ECO:0007669"/>
    <property type="project" value="TreeGrafter"/>
</dbReference>
<feature type="binding site" evidence="12">
    <location>
        <position position="477"/>
    </location>
    <ligand>
        <name>Mg(2+)</name>
        <dbReference type="ChEBI" id="CHEBI:18420"/>
    </ligand>
</feature>
<dbReference type="InterPro" id="IPR011766">
    <property type="entry name" value="TPP_enzyme_TPP-bd"/>
</dbReference>
<dbReference type="Pfam" id="PF00205">
    <property type="entry name" value="TPP_enzyme_M"/>
    <property type="match status" value="1"/>
</dbReference>
<evidence type="ECO:0000259" key="16">
    <source>
        <dbReference type="Pfam" id="PF02775"/>
    </source>
</evidence>
<evidence type="ECO:0000256" key="4">
    <source>
        <dbReference type="ARBA" id="ARBA00013202"/>
    </source>
</evidence>
<dbReference type="InterPro" id="IPR012000">
    <property type="entry name" value="Thiamin_PyroP_enz_cen_dom"/>
</dbReference>
<protein>
    <recommendedName>
        <fullName evidence="5">Pyruvate decarboxylase</fullName>
        <ecNumber evidence="4">4.1.1.1</ecNumber>
    </recommendedName>
</protein>
<evidence type="ECO:0000256" key="12">
    <source>
        <dbReference type="PIRSR" id="PIRSR036565-2"/>
    </source>
</evidence>
<dbReference type="GO" id="GO:0004737">
    <property type="term" value="F:pyruvate decarboxylase activity"/>
    <property type="evidence" value="ECO:0007669"/>
    <property type="project" value="UniProtKB-EC"/>
</dbReference>
<name>A0A166P2V4_9EURO</name>
<dbReference type="AlphaFoldDB" id="A0A166P2V4"/>
<keyword evidence="9 13" id="KW-0786">Thiamine pyrophosphate</keyword>